<accession>A0A4Z1ECA8</accession>
<protein>
    <submittedName>
        <fullName evidence="1">Uncharacterized protein</fullName>
    </submittedName>
</protein>
<organism evidence="1 2">
    <name type="scientific">Botrytis tulipae</name>
    <dbReference type="NCBI Taxonomy" id="87230"/>
    <lineage>
        <taxon>Eukaryota</taxon>
        <taxon>Fungi</taxon>
        <taxon>Dikarya</taxon>
        <taxon>Ascomycota</taxon>
        <taxon>Pezizomycotina</taxon>
        <taxon>Leotiomycetes</taxon>
        <taxon>Helotiales</taxon>
        <taxon>Sclerotiniaceae</taxon>
        <taxon>Botrytis</taxon>
    </lineage>
</organism>
<sequence>MTPDNWQEPEEVLANVSQEIIHLSTSGYDRSPSANSKTRVSYTSSTQIAAGAFHESSVTSGIAGVEDERQILIY</sequence>
<dbReference type="EMBL" id="PQXH01000151">
    <property type="protein sequence ID" value="TGO09866.1"/>
    <property type="molecule type" value="Genomic_DNA"/>
</dbReference>
<evidence type="ECO:0000313" key="2">
    <source>
        <dbReference type="Proteomes" id="UP000297777"/>
    </source>
</evidence>
<evidence type="ECO:0000313" key="1">
    <source>
        <dbReference type="EMBL" id="TGO09866.1"/>
    </source>
</evidence>
<reference evidence="1 2" key="1">
    <citation type="submission" date="2017-12" db="EMBL/GenBank/DDBJ databases">
        <title>Comparative genomics of Botrytis spp.</title>
        <authorList>
            <person name="Valero-Jimenez C.A."/>
            <person name="Tapia P."/>
            <person name="Veloso J."/>
            <person name="Silva-Moreno E."/>
            <person name="Staats M."/>
            <person name="Valdes J.H."/>
            <person name="Van Kan J.A.L."/>
        </authorList>
    </citation>
    <scope>NUCLEOTIDE SEQUENCE [LARGE SCALE GENOMIC DNA]</scope>
    <source>
        <strain evidence="1 2">Bt9001</strain>
    </source>
</reference>
<name>A0A4Z1ECA8_9HELO</name>
<proteinExistence type="predicted"/>
<comment type="caution">
    <text evidence="1">The sequence shown here is derived from an EMBL/GenBank/DDBJ whole genome shotgun (WGS) entry which is preliminary data.</text>
</comment>
<dbReference type="Proteomes" id="UP000297777">
    <property type="component" value="Unassembled WGS sequence"/>
</dbReference>
<keyword evidence="2" id="KW-1185">Reference proteome</keyword>
<dbReference type="AlphaFoldDB" id="A0A4Z1ECA8"/>
<gene>
    <name evidence="1" type="ORF">BTUL_0151g00080</name>
</gene>